<dbReference type="Proteomes" id="UP000046393">
    <property type="component" value="Unplaced"/>
</dbReference>
<feature type="region of interest" description="Disordered" evidence="1">
    <location>
        <begin position="258"/>
        <end position="337"/>
    </location>
</feature>
<protein>
    <submittedName>
        <fullName evidence="3">DUF4780 domain-containing protein</fullName>
    </submittedName>
</protein>
<dbReference type="WBParaSite" id="SMUV_0000404701-mRNA-1">
    <property type="protein sequence ID" value="SMUV_0000404701-mRNA-1"/>
    <property type="gene ID" value="SMUV_0000404701"/>
</dbReference>
<evidence type="ECO:0000313" key="3">
    <source>
        <dbReference type="WBParaSite" id="SMUV_0000404701-mRNA-1"/>
    </source>
</evidence>
<feature type="compositionally biased region" description="Polar residues" evidence="1">
    <location>
        <begin position="266"/>
        <end position="308"/>
    </location>
</feature>
<organism evidence="2 3">
    <name type="scientific">Syphacia muris</name>
    <dbReference type="NCBI Taxonomy" id="451379"/>
    <lineage>
        <taxon>Eukaryota</taxon>
        <taxon>Metazoa</taxon>
        <taxon>Ecdysozoa</taxon>
        <taxon>Nematoda</taxon>
        <taxon>Chromadorea</taxon>
        <taxon>Rhabditida</taxon>
        <taxon>Spirurina</taxon>
        <taxon>Oxyuridomorpha</taxon>
        <taxon>Oxyuroidea</taxon>
        <taxon>Oxyuridae</taxon>
        <taxon>Syphacia</taxon>
    </lineage>
</organism>
<feature type="region of interest" description="Disordered" evidence="1">
    <location>
        <begin position="188"/>
        <end position="222"/>
    </location>
</feature>
<evidence type="ECO:0000256" key="1">
    <source>
        <dbReference type="SAM" id="MobiDB-lite"/>
    </source>
</evidence>
<dbReference type="AlphaFoldDB" id="A0A158R4Q1"/>
<accession>A0A158R4Q1</accession>
<name>A0A158R4Q1_9BILA</name>
<sequence length="372" mass="41581">MTDGKHHKCGDGEVLFKRFYLAVALTSLKTLQLLLQRTLKTESNGFTLYFLDVDGKTALNSKWSIRDIGYIFGWDRESILTINFKLKSMPTFNSVESRLPEESVELNIISAPRTNAVQPLNESVNLTATAHSSKNSVKANISLKRKQVTSACKSWQKKHKRVTKILKPETRDDPVLVRRIRYILIHGHPPPDKASCTNSANSNKDAEKKSLKRLSNQATQTVSSLTIRKIGKRCKKLTTITLSSSLKSLPLKMTEETKSLKHNLPNELTDSISKPEVSTQRQAPSTVKQSAVSTRRRVSATNVNSAVSRSPDRSIPASSTSKKCGSSEDIPERSYAFNRKKKRLPASLCAYELRKRRLSPLPLPGLLARTVK</sequence>
<proteinExistence type="predicted"/>
<feature type="compositionally biased region" description="Polar residues" evidence="1">
    <location>
        <begin position="213"/>
        <end position="222"/>
    </location>
</feature>
<evidence type="ECO:0000313" key="2">
    <source>
        <dbReference type="Proteomes" id="UP000046393"/>
    </source>
</evidence>
<reference evidence="3" key="1">
    <citation type="submission" date="2016-04" db="UniProtKB">
        <authorList>
            <consortium name="WormBaseParasite"/>
        </authorList>
    </citation>
    <scope>IDENTIFICATION</scope>
</reference>
<keyword evidence="2" id="KW-1185">Reference proteome</keyword>